<dbReference type="OrthoDB" id="5694214at2"/>
<dbReference type="Pfam" id="PF07980">
    <property type="entry name" value="SusD_RagB"/>
    <property type="match status" value="1"/>
</dbReference>
<sequence length="536" mass="59562">MFNKLKSTFLVLFGLAVLWSCESELDLKPEDNRETSESAFEDPEAYKQFLAKLYAGFAISGQDGPAGDPDLSGLDEGFSQYMRLYWKLQELTTDEAVIGWNDGTIKDLHNQNWTSGNEFIRTMYSRVMYQIAQSNEYLRQTEPSVLEGRGVDAATQDQIAVYRAEARFLRALSYWHALDLYGNPPFVTEEDAVGAFLPEQISSNELFDYIESELLAIEGDLIDAGANEYGRADKAAAWMLLSKLYLNAEKYTGTGRYSEVVNYTNKVIDANYSLVDDYQKLFLADNNSNGAQNEIIFPITFDGINTQAYGGMTFIIHAAVGGEMDPDAFGINGGWAGLRTTSALVNKFLDDEDDAIEEVEDERAIFFTEGQSKEIEDISSFTDGYAVAKYKNIDTDGNAGSDPTGDFPDTDFPMFRLADAYLMYAEAVLRGGGGSEADAVAYINELRERAYGNSDNNISSGDLSLNFILAERARELYWEAHRRTDLIRFGQFSDGGVWPFKGGVPQGTTTESFRDLMPIPASDLGVNTNLTQNPGY</sequence>
<name>A0A2T6AFC7_9FLAO</name>
<evidence type="ECO:0000256" key="2">
    <source>
        <dbReference type="ARBA" id="ARBA00006275"/>
    </source>
</evidence>
<evidence type="ECO:0000313" key="7">
    <source>
        <dbReference type="EMBL" id="PTX42499.1"/>
    </source>
</evidence>
<keyword evidence="5" id="KW-0998">Cell outer membrane</keyword>
<comment type="subcellular location">
    <subcellularLocation>
        <location evidence="1">Cell outer membrane</location>
    </subcellularLocation>
</comment>
<accession>A0A2T6AFC7</accession>
<evidence type="ECO:0000259" key="6">
    <source>
        <dbReference type="Pfam" id="PF07980"/>
    </source>
</evidence>
<proteinExistence type="inferred from homology"/>
<evidence type="ECO:0000256" key="4">
    <source>
        <dbReference type="ARBA" id="ARBA00023136"/>
    </source>
</evidence>
<dbReference type="GO" id="GO:0009279">
    <property type="term" value="C:cell outer membrane"/>
    <property type="evidence" value="ECO:0007669"/>
    <property type="project" value="UniProtKB-SubCell"/>
</dbReference>
<comment type="similarity">
    <text evidence="2">Belongs to the SusD family.</text>
</comment>
<evidence type="ECO:0000256" key="3">
    <source>
        <dbReference type="ARBA" id="ARBA00022729"/>
    </source>
</evidence>
<reference evidence="7 8" key="1">
    <citation type="submission" date="2018-04" db="EMBL/GenBank/DDBJ databases">
        <title>Genomic Encyclopedia of Archaeal and Bacterial Type Strains, Phase II (KMG-II): from individual species to whole genera.</title>
        <authorList>
            <person name="Goeker M."/>
        </authorList>
    </citation>
    <scope>NUCLEOTIDE SEQUENCE [LARGE SCALE GENOMIC DNA]</scope>
    <source>
        <strain evidence="7 8">DSM 23082</strain>
    </source>
</reference>
<dbReference type="Gene3D" id="1.25.40.390">
    <property type="match status" value="1"/>
</dbReference>
<dbReference type="RefSeq" id="WP_108172969.1">
    <property type="nucleotide sequence ID" value="NZ_QBKQ01000003.1"/>
</dbReference>
<evidence type="ECO:0000256" key="1">
    <source>
        <dbReference type="ARBA" id="ARBA00004442"/>
    </source>
</evidence>
<evidence type="ECO:0000256" key="5">
    <source>
        <dbReference type="ARBA" id="ARBA00023237"/>
    </source>
</evidence>
<gene>
    <name evidence="7" type="ORF">C8P64_2929</name>
</gene>
<organism evidence="7 8">
    <name type="scientific">Christiangramia gaetbulicola</name>
    <dbReference type="NCBI Taxonomy" id="703340"/>
    <lineage>
        <taxon>Bacteria</taxon>
        <taxon>Pseudomonadati</taxon>
        <taxon>Bacteroidota</taxon>
        <taxon>Flavobacteriia</taxon>
        <taxon>Flavobacteriales</taxon>
        <taxon>Flavobacteriaceae</taxon>
        <taxon>Christiangramia</taxon>
    </lineage>
</organism>
<keyword evidence="8" id="KW-1185">Reference proteome</keyword>
<dbReference type="AlphaFoldDB" id="A0A2T6AFC7"/>
<keyword evidence="3" id="KW-0732">Signal</keyword>
<comment type="caution">
    <text evidence="7">The sequence shown here is derived from an EMBL/GenBank/DDBJ whole genome shotgun (WGS) entry which is preliminary data.</text>
</comment>
<dbReference type="CDD" id="cd08977">
    <property type="entry name" value="SusD"/>
    <property type="match status" value="1"/>
</dbReference>
<feature type="domain" description="RagB/SusD" evidence="6">
    <location>
        <begin position="382"/>
        <end position="536"/>
    </location>
</feature>
<dbReference type="InterPro" id="IPR011990">
    <property type="entry name" value="TPR-like_helical_dom_sf"/>
</dbReference>
<protein>
    <submittedName>
        <fullName evidence="7">Putative outer membrane starch-binding protein</fullName>
    </submittedName>
</protein>
<dbReference type="Gene3D" id="1.10.3780.10">
    <property type="entry name" value="SusD-like"/>
    <property type="match status" value="1"/>
</dbReference>
<dbReference type="SUPFAM" id="SSF48452">
    <property type="entry name" value="TPR-like"/>
    <property type="match status" value="1"/>
</dbReference>
<dbReference type="EMBL" id="QBKQ01000003">
    <property type="protein sequence ID" value="PTX42499.1"/>
    <property type="molecule type" value="Genomic_DNA"/>
</dbReference>
<evidence type="ECO:0000313" key="8">
    <source>
        <dbReference type="Proteomes" id="UP000244174"/>
    </source>
</evidence>
<dbReference type="InterPro" id="IPR012944">
    <property type="entry name" value="SusD_RagB_dom"/>
</dbReference>
<dbReference type="Gene3D" id="1.25.40.10">
    <property type="entry name" value="Tetratricopeptide repeat domain"/>
    <property type="match status" value="1"/>
</dbReference>
<dbReference type="Proteomes" id="UP000244174">
    <property type="component" value="Unassembled WGS sequence"/>
</dbReference>
<keyword evidence="4" id="KW-0472">Membrane</keyword>